<protein>
    <submittedName>
        <fullName evidence="1">Uncharacterized protein</fullName>
    </submittedName>
</protein>
<sequence length="125" mass="13574">ARVLVEVSAEDDLPIVIEIEYPPLGNRPSRIGILEDAINVNGSGVTVSSSDLNDGFVFVGKKNKPVISQNRSAPGNYNKSNFYGMRGEGVDNGKRKLAGNQKQYGNGLVFNDYGNFRRNIQGNNA</sequence>
<proteinExistence type="predicted"/>
<dbReference type="EMBL" id="BKCJ011545253">
    <property type="protein sequence ID" value="GFD41069.1"/>
    <property type="molecule type" value="Genomic_DNA"/>
</dbReference>
<organism evidence="1">
    <name type="scientific">Tanacetum cinerariifolium</name>
    <name type="common">Dalmatian daisy</name>
    <name type="synonym">Chrysanthemum cinerariifolium</name>
    <dbReference type="NCBI Taxonomy" id="118510"/>
    <lineage>
        <taxon>Eukaryota</taxon>
        <taxon>Viridiplantae</taxon>
        <taxon>Streptophyta</taxon>
        <taxon>Embryophyta</taxon>
        <taxon>Tracheophyta</taxon>
        <taxon>Spermatophyta</taxon>
        <taxon>Magnoliopsida</taxon>
        <taxon>eudicotyledons</taxon>
        <taxon>Gunneridae</taxon>
        <taxon>Pentapetalae</taxon>
        <taxon>asterids</taxon>
        <taxon>campanulids</taxon>
        <taxon>Asterales</taxon>
        <taxon>Asteraceae</taxon>
        <taxon>Asteroideae</taxon>
        <taxon>Anthemideae</taxon>
        <taxon>Anthemidinae</taxon>
        <taxon>Tanacetum</taxon>
    </lineage>
</organism>
<gene>
    <name evidence="1" type="ORF">Tci_913038</name>
</gene>
<name>A0A699W338_TANCI</name>
<dbReference type="AlphaFoldDB" id="A0A699W338"/>
<comment type="caution">
    <text evidence="1">The sequence shown here is derived from an EMBL/GenBank/DDBJ whole genome shotgun (WGS) entry which is preliminary data.</text>
</comment>
<feature type="non-terminal residue" evidence="1">
    <location>
        <position position="1"/>
    </location>
</feature>
<reference evidence="1" key="1">
    <citation type="journal article" date="2019" name="Sci. Rep.">
        <title>Draft genome of Tanacetum cinerariifolium, the natural source of mosquito coil.</title>
        <authorList>
            <person name="Yamashiro T."/>
            <person name="Shiraishi A."/>
            <person name="Satake H."/>
            <person name="Nakayama K."/>
        </authorList>
    </citation>
    <scope>NUCLEOTIDE SEQUENCE</scope>
</reference>
<feature type="non-terminal residue" evidence="1">
    <location>
        <position position="125"/>
    </location>
</feature>
<evidence type="ECO:0000313" key="1">
    <source>
        <dbReference type="EMBL" id="GFD41069.1"/>
    </source>
</evidence>
<accession>A0A699W338</accession>